<sequence length="172" mass="17903">MEFPSMKDMRFALALAAVTSTTSTTFHPYCPFCGQSVPGTARPAATVNAPADTVTTPTAANGSAMGAARAAAVPASPVPVTPVPVVPAVPDTVASTEAGPSTLPSAASREEETRQTAARNARTSTLHAYSLNAQGLDPEMEDAEVPPLPKRMRTMCCTPDRLASMHRSHLTR</sequence>
<keyword evidence="3" id="KW-1185">Reference proteome</keyword>
<name>A0A8J4BQB6_9CHLO</name>
<evidence type="ECO:0000313" key="2">
    <source>
        <dbReference type="EMBL" id="GIL66352.1"/>
    </source>
</evidence>
<evidence type="ECO:0000256" key="1">
    <source>
        <dbReference type="SAM" id="MobiDB-lite"/>
    </source>
</evidence>
<feature type="region of interest" description="Disordered" evidence="1">
    <location>
        <begin position="131"/>
        <end position="153"/>
    </location>
</feature>
<organism evidence="2 3">
    <name type="scientific">Volvox africanus</name>
    <dbReference type="NCBI Taxonomy" id="51714"/>
    <lineage>
        <taxon>Eukaryota</taxon>
        <taxon>Viridiplantae</taxon>
        <taxon>Chlorophyta</taxon>
        <taxon>core chlorophytes</taxon>
        <taxon>Chlorophyceae</taxon>
        <taxon>CS clade</taxon>
        <taxon>Chlamydomonadales</taxon>
        <taxon>Volvocaceae</taxon>
        <taxon>Volvox</taxon>
    </lineage>
</organism>
<dbReference type="Proteomes" id="UP000747399">
    <property type="component" value="Unassembled WGS sequence"/>
</dbReference>
<accession>A0A8J4BQB6</accession>
<evidence type="ECO:0000313" key="3">
    <source>
        <dbReference type="Proteomes" id="UP000747399"/>
    </source>
</evidence>
<feature type="region of interest" description="Disordered" evidence="1">
    <location>
        <begin position="92"/>
        <end position="114"/>
    </location>
</feature>
<dbReference type="EMBL" id="BNCO01000084">
    <property type="protein sequence ID" value="GIL66352.1"/>
    <property type="molecule type" value="Genomic_DNA"/>
</dbReference>
<dbReference type="AlphaFoldDB" id="A0A8J4BQB6"/>
<comment type="caution">
    <text evidence="2">The sequence shown here is derived from an EMBL/GenBank/DDBJ whole genome shotgun (WGS) entry which is preliminary data.</text>
</comment>
<protein>
    <submittedName>
        <fullName evidence="2">Uncharacterized protein</fullName>
    </submittedName>
</protein>
<proteinExistence type="predicted"/>
<reference evidence="2" key="1">
    <citation type="journal article" date="2021" name="Proc. Natl. Acad. Sci. U.S.A.">
        <title>Three genomes in the algal genus Volvox reveal the fate of a haploid sex-determining region after a transition to homothallism.</title>
        <authorList>
            <person name="Yamamoto K."/>
            <person name="Hamaji T."/>
            <person name="Kawai-Toyooka H."/>
            <person name="Matsuzaki R."/>
            <person name="Takahashi F."/>
            <person name="Nishimura Y."/>
            <person name="Kawachi M."/>
            <person name="Noguchi H."/>
            <person name="Minakuchi Y."/>
            <person name="Umen J.G."/>
            <person name="Toyoda A."/>
            <person name="Nozaki H."/>
        </authorList>
    </citation>
    <scope>NUCLEOTIDE SEQUENCE</scope>
    <source>
        <strain evidence="2">NIES-3780</strain>
    </source>
</reference>
<gene>
    <name evidence="2" type="ORF">Vafri_19847</name>
</gene>